<dbReference type="Pfam" id="PF00106">
    <property type="entry name" value="adh_short"/>
    <property type="match status" value="1"/>
</dbReference>
<dbReference type="CDD" id="cd05233">
    <property type="entry name" value="SDR_c"/>
    <property type="match status" value="1"/>
</dbReference>
<evidence type="ECO:0000313" key="1">
    <source>
        <dbReference type="EMBL" id="MDR7326309.1"/>
    </source>
</evidence>
<comment type="caution">
    <text evidence="1">The sequence shown here is derived from an EMBL/GenBank/DDBJ whole genome shotgun (WGS) entry which is preliminary data.</text>
</comment>
<dbReference type="AlphaFoldDB" id="A0AAE4CYW2"/>
<keyword evidence="2" id="KW-1185">Reference proteome</keyword>
<dbReference type="InterPro" id="IPR002347">
    <property type="entry name" value="SDR_fam"/>
</dbReference>
<dbReference type="Gene3D" id="3.40.50.720">
    <property type="entry name" value="NAD(P)-binding Rossmann-like Domain"/>
    <property type="match status" value="2"/>
</dbReference>
<name>A0AAE4CYW2_9ACTN</name>
<dbReference type="RefSeq" id="WP_310421779.1">
    <property type="nucleotide sequence ID" value="NZ_JAVDYC010000001.1"/>
</dbReference>
<proteinExistence type="predicted"/>
<sequence length="131" mass="12991">MSRYDGKHVVVTGGGSGIGLATARLLAGAGARVISTGRTQATLDAAGLDGTVTAVRNDSGWMAGVEALAGRVADGFGTLDALVVNAAIGGFVPFGRLGRPDEAARAIAFLAFDATFTTGAELPVDGGLSQL</sequence>
<dbReference type="PANTHER" id="PTHR43975">
    <property type="entry name" value="ZGC:101858"/>
    <property type="match status" value="1"/>
</dbReference>
<protein>
    <submittedName>
        <fullName evidence="1">NAD(P)-dependent dehydrogenase (Short-subunit alcohol dehydrogenase family)</fullName>
    </submittedName>
</protein>
<gene>
    <name evidence="1" type="ORF">J2S44_006559</name>
</gene>
<reference evidence="1 2" key="1">
    <citation type="submission" date="2023-07" db="EMBL/GenBank/DDBJ databases">
        <title>Sequencing the genomes of 1000 actinobacteria strains.</title>
        <authorList>
            <person name="Klenk H.-P."/>
        </authorList>
    </citation>
    <scope>NUCLEOTIDE SEQUENCE [LARGE SCALE GENOMIC DNA]</scope>
    <source>
        <strain evidence="1 2">DSM 44711</strain>
    </source>
</reference>
<evidence type="ECO:0000313" key="2">
    <source>
        <dbReference type="Proteomes" id="UP001183629"/>
    </source>
</evidence>
<dbReference type="SUPFAM" id="SSF51735">
    <property type="entry name" value="NAD(P)-binding Rossmann-fold domains"/>
    <property type="match status" value="1"/>
</dbReference>
<dbReference type="PANTHER" id="PTHR43975:SF2">
    <property type="entry name" value="EG:BACR7A4.14 PROTEIN-RELATED"/>
    <property type="match status" value="1"/>
</dbReference>
<organism evidence="1 2">
    <name type="scientific">Catenuloplanes niger</name>
    <dbReference type="NCBI Taxonomy" id="587534"/>
    <lineage>
        <taxon>Bacteria</taxon>
        <taxon>Bacillati</taxon>
        <taxon>Actinomycetota</taxon>
        <taxon>Actinomycetes</taxon>
        <taxon>Micromonosporales</taxon>
        <taxon>Micromonosporaceae</taxon>
        <taxon>Catenuloplanes</taxon>
    </lineage>
</organism>
<dbReference type="Proteomes" id="UP001183629">
    <property type="component" value="Unassembled WGS sequence"/>
</dbReference>
<accession>A0AAE4CYW2</accession>
<dbReference type="PRINTS" id="PR00081">
    <property type="entry name" value="GDHRDH"/>
</dbReference>
<dbReference type="EMBL" id="JAVDYC010000001">
    <property type="protein sequence ID" value="MDR7326309.1"/>
    <property type="molecule type" value="Genomic_DNA"/>
</dbReference>
<dbReference type="InterPro" id="IPR036291">
    <property type="entry name" value="NAD(P)-bd_dom_sf"/>
</dbReference>